<dbReference type="PROSITE" id="PS01124">
    <property type="entry name" value="HTH_ARAC_FAMILY_2"/>
    <property type="match status" value="1"/>
</dbReference>
<dbReference type="EMBL" id="CP157355">
    <property type="protein sequence ID" value="XBL99939.1"/>
    <property type="molecule type" value="Genomic_DNA"/>
</dbReference>
<dbReference type="GO" id="GO:0043565">
    <property type="term" value="F:sequence-specific DNA binding"/>
    <property type="evidence" value="ECO:0007669"/>
    <property type="project" value="InterPro"/>
</dbReference>
<dbReference type="SMART" id="SM00342">
    <property type="entry name" value="HTH_ARAC"/>
    <property type="match status" value="1"/>
</dbReference>
<dbReference type="InterPro" id="IPR009057">
    <property type="entry name" value="Homeodomain-like_sf"/>
</dbReference>
<evidence type="ECO:0000256" key="4">
    <source>
        <dbReference type="ARBA" id="ARBA00023163"/>
    </source>
</evidence>
<dbReference type="KEGG" id="cmav:ABHF33_12815"/>
<dbReference type="Pfam" id="PF12833">
    <property type="entry name" value="HTH_18"/>
    <property type="match status" value="1"/>
</dbReference>
<evidence type="ECO:0000256" key="2">
    <source>
        <dbReference type="ARBA" id="ARBA00023015"/>
    </source>
</evidence>
<dbReference type="FunFam" id="1.10.10.60:FF:000132">
    <property type="entry name" value="AraC family transcriptional regulator"/>
    <property type="match status" value="1"/>
</dbReference>
<dbReference type="PANTHER" id="PTHR11019:SF190">
    <property type="entry name" value="ARAC-FAMILY REGULATORY PROTEIN"/>
    <property type="match status" value="1"/>
</dbReference>
<dbReference type="InterPro" id="IPR018060">
    <property type="entry name" value="HTH_AraC"/>
</dbReference>
<dbReference type="GO" id="GO:0003700">
    <property type="term" value="F:DNA-binding transcription factor activity"/>
    <property type="evidence" value="ECO:0007669"/>
    <property type="project" value="InterPro"/>
</dbReference>
<accession>A0AAU7F8L0</accession>
<dbReference type="InterPro" id="IPR018062">
    <property type="entry name" value="HTH_AraC-typ_CS"/>
</dbReference>
<sequence length="260" mass="29579">MNVPYSAQDAQLPEPAPLYFRYEQVDAHTGYAPHRHPWGQLNRINLGLLEISAGELNLVAPADYIVWVPAELAHAAYIRQALAYTSAYVSETWAQRLPDYACLIAQTPLIRALFDDFAARQIHACSDGEQTQARLLLELLLAADHQRCYLPETEHKQLRPILDALRRNPGDTTTLTQWAAQVHTTERTLARHFQREMGLSFVQWRNRLRLLHAQAALKDGGSIQDIAWQLGYGNPSAFIAMFRQHTGVSPERYRRQLKSS</sequence>
<feature type="domain" description="HTH araC/xylS-type" evidence="5">
    <location>
        <begin position="159"/>
        <end position="256"/>
    </location>
</feature>
<evidence type="ECO:0000256" key="1">
    <source>
        <dbReference type="ARBA" id="ARBA00022491"/>
    </source>
</evidence>
<keyword evidence="2" id="KW-0805">Transcription regulation</keyword>
<dbReference type="SUPFAM" id="SSF46689">
    <property type="entry name" value="Homeodomain-like"/>
    <property type="match status" value="2"/>
</dbReference>
<gene>
    <name evidence="6" type="ORF">ABHF33_12815</name>
</gene>
<reference evidence="6" key="1">
    <citation type="submission" date="2024-05" db="EMBL/GenBank/DDBJ databases">
        <authorList>
            <person name="Yang L."/>
            <person name="Pan L."/>
        </authorList>
    </citation>
    <scope>NUCLEOTIDE SEQUENCE</scope>
    <source>
        <strain evidence="6">FCG-7</strain>
    </source>
</reference>
<dbReference type="InterPro" id="IPR020449">
    <property type="entry name" value="Tscrpt_reg_AraC-type_HTH"/>
</dbReference>
<dbReference type="PRINTS" id="PR00032">
    <property type="entry name" value="HTHARAC"/>
</dbReference>
<dbReference type="CDD" id="cd06124">
    <property type="entry name" value="cupin_NimR-like_N"/>
    <property type="match status" value="1"/>
</dbReference>
<dbReference type="RefSeq" id="WP_348944315.1">
    <property type="nucleotide sequence ID" value="NZ_CP157355.1"/>
</dbReference>
<keyword evidence="1" id="KW-0678">Repressor</keyword>
<organism evidence="6">
    <name type="scientific">Chitinibacter mangrovi</name>
    <dbReference type="NCBI Taxonomy" id="3153927"/>
    <lineage>
        <taxon>Bacteria</taxon>
        <taxon>Pseudomonadati</taxon>
        <taxon>Pseudomonadota</taxon>
        <taxon>Betaproteobacteria</taxon>
        <taxon>Neisseriales</taxon>
        <taxon>Chitinibacteraceae</taxon>
        <taxon>Chitinibacter</taxon>
    </lineage>
</organism>
<evidence type="ECO:0000313" key="6">
    <source>
        <dbReference type="EMBL" id="XBL99939.1"/>
    </source>
</evidence>
<dbReference type="PANTHER" id="PTHR11019">
    <property type="entry name" value="HTH-TYPE TRANSCRIPTIONAL REGULATOR NIMR"/>
    <property type="match status" value="1"/>
</dbReference>
<dbReference type="AlphaFoldDB" id="A0AAU7F8L0"/>
<keyword evidence="4" id="KW-0804">Transcription</keyword>
<evidence type="ECO:0000256" key="3">
    <source>
        <dbReference type="ARBA" id="ARBA00023125"/>
    </source>
</evidence>
<dbReference type="Gene3D" id="1.10.10.60">
    <property type="entry name" value="Homeodomain-like"/>
    <property type="match status" value="1"/>
</dbReference>
<name>A0AAU7F8L0_9NEIS</name>
<protein>
    <submittedName>
        <fullName evidence="6">Helix-turn-helix transcriptional regulator</fullName>
    </submittedName>
</protein>
<evidence type="ECO:0000259" key="5">
    <source>
        <dbReference type="PROSITE" id="PS01124"/>
    </source>
</evidence>
<dbReference type="PROSITE" id="PS00041">
    <property type="entry name" value="HTH_ARAC_FAMILY_1"/>
    <property type="match status" value="1"/>
</dbReference>
<keyword evidence="3" id="KW-0238">DNA-binding</keyword>
<proteinExistence type="predicted"/>